<evidence type="ECO:0000256" key="8">
    <source>
        <dbReference type="ARBA" id="ARBA00022989"/>
    </source>
</evidence>
<dbReference type="PANTHER" id="PTHR30042">
    <property type="entry name" value="POTASSIUM-TRANSPORTING ATPASE C CHAIN"/>
    <property type="match status" value="1"/>
</dbReference>
<evidence type="ECO:0000256" key="5">
    <source>
        <dbReference type="ARBA" id="ARBA00022741"/>
    </source>
</evidence>
<evidence type="ECO:0000256" key="1">
    <source>
        <dbReference type="ARBA" id="ARBA00022448"/>
    </source>
</evidence>
<gene>
    <name evidence="11" type="primary">kdpC</name>
    <name evidence="12" type="ORF">AS189_04810</name>
</gene>
<evidence type="ECO:0000313" key="13">
    <source>
        <dbReference type="Proteomes" id="UP000059574"/>
    </source>
</evidence>
<reference evidence="13" key="1">
    <citation type="submission" date="2015-11" db="EMBL/GenBank/DDBJ databases">
        <authorList>
            <person name="Kumar R."/>
            <person name="Singh D."/>
            <person name="Swarnkar M.K."/>
            <person name="Singh A.K."/>
            <person name="Kumar S."/>
        </authorList>
    </citation>
    <scope>NUCLEOTIDE SEQUENCE [LARGE SCALE GENOMIC DNA]</scope>
    <source>
        <strain evidence="13">ERGS4:06</strain>
    </source>
</reference>
<evidence type="ECO:0000256" key="3">
    <source>
        <dbReference type="ARBA" id="ARBA00022538"/>
    </source>
</evidence>
<dbReference type="NCBIfam" id="NF001454">
    <property type="entry name" value="PRK00315.1"/>
    <property type="match status" value="1"/>
</dbReference>
<name>A0A0S2LX85_9MICC</name>
<evidence type="ECO:0000256" key="6">
    <source>
        <dbReference type="ARBA" id="ARBA00022840"/>
    </source>
</evidence>
<evidence type="ECO:0000256" key="10">
    <source>
        <dbReference type="ARBA" id="ARBA00023136"/>
    </source>
</evidence>
<evidence type="ECO:0000256" key="4">
    <source>
        <dbReference type="ARBA" id="ARBA00022692"/>
    </source>
</evidence>
<keyword evidence="4 11" id="KW-0812">Transmembrane</keyword>
<keyword evidence="5 11" id="KW-0547">Nucleotide-binding</keyword>
<dbReference type="Proteomes" id="UP000059574">
    <property type="component" value="Chromosome"/>
</dbReference>
<keyword evidence="6 11" id="KW-0067">ATP-binding</keyword>
<dbReference type="PANTHER" id="PTHR30042:SF2">
    <property type="entry name" value="POTASSIUM-TRANSPORTING ATPASE KDPC SUBUNIT"/>
    <property type="match status" value="1"/>
</dbReference>
<keyword evidence="8 11" id="KW-1133">Transmembrane helix</keyword>
<keyword evidence="2 11" id="KW-1003">Cell membrane</keyword>
<keyword evidence="7 11" id="KW-0630">Potassium</keyword>
<keyword evidence="10 11" id="KW-0472">Membrane</keyword>
<comment type="function">
    <text evidence="11">Part of the high-affinity ATP-driven potassium transport (or Kdp) system, which catalyzes the hydrolysis of ATP coupled with the electrogenic transport of potassium into the cytoplasm. This subunit acts as a catalytic chaperone that increases the ATP-binding affinity of the ATP-hydrolyzing subunit KdpB by the formation of a transient KdpB/KdpC/ATP ternary complex.</text>
</comment>
<keyword evidence="9 11" id="KW-0406">Ion transport</keyword>
<evidence type="ECO:0000256" key="9">
    <source>
        <dbReference type="ARBA" id="ARBA00023065"/>
    </source>
</evidence>
<comment type="subcellular location">
    <subcellularLocation>
        <location evidence="11">Cell membrane</location>
        <topology evidence="11">Single-pass membrane protein</topology>
    </subcellularLocation>
</comment>
<evidence type="ECO:0000256" key="7">
    <source>
        <dbReference type="ARBA" id="ARBA00022958"/>
    </source>
</evidence>
<dbReference type="GO" id="GO:0008556">
    <property type="term" value="F:P-type potassium transmembrane transporter activity"/>
    <property type="evidence" value="ECO:0007669"/>
    <property type="project" value="InterPro"/>
</dbReference>
<dbReference type="Pfam" id="PF02669">
    <property type="entry name" value="KdpC"/>
    <property type="match status" value="1"/>
</dbReference>
<evidence type="ECO:0000256" key="2">
    <source>
        <dbReference type="ARBA" id="ARBA00022475"/>
    </source>
</evidence>
<keyword evidence="1 11" id="KW-0813">Transport</keyword>
<sequence length="198" mass="20050">MNAYGRQLFTALRFLLCTTLLLGLAYPALVFGLGQLVAPAQANGSIITSGGQAAGSSLLAQPVTGTAYFFPRPSAVGWDPATSSASNLGPNQTALVEAMATNRAEVAVREKTAMGAVPIDAVTASGSGLDPDISPAYAALQVPRVAAANGLSEAAVRELIAANSSTRISAFLGQSSVNTTTLNAALTAVQKTAKGLRE</sequence>
<dbReference type="AlphaFoldDB" id="A0A0S2LX85"/>
<dbReference type="OrthoDB" id="9788285at2"/>
<comment type="similarity">
    <text evidence="11">Belongs to the KdpC family.</text>
</comment>
<comment type="subunit">
    <text evidence="11">The system is composed of three essential subunits: KdpA, KdpB and KdpC.</text>
</comment>
<reference evidence="12 13" key="2">
    <citation type="journal article" date="2016" name="J. Biotechnol.">
        <title>Complete genome sequence of Arthrobacter alpinus ERGS4:06, a yellow pigmented bacterium tolerant to cold and radiations isolated from Sikkim Himalaya.</title>
        <authorList>
            <person name="Kumar R."/>
            <person name="Singh D."/>
            <person name="Swarnkar M.K."/>
            <person name="Singh A.K."/>
            <person name="Kumar S."/>
        </authorList>
    </citation>
    <scope>NUCLEOTIDE SEQUENCE [LARGE SCALE GENOMIC DNA]</scope>
    <source>
        <strain evidence="12 13">ERGS4:06</strain>
    </source>
</reference>
<keyword evidence="3 11" id="KW-0633">Potassium transport</keyword>
<dbReference type="PIRSF" id="PIRSF001296">
    <property type="entry name" value="K_ATPase_KdpC"/>
    <property type="match status" value="1"/>
</dbReference>
<protein>
    <recommendedName>
        <fullName evidence="11">Potassium-transporting ATPase KdpC subunit</fullName>
    </recommendedName>
    <alternativeName>
        <fullName evidence="11">ATP phosphohydrolase [potassium-transporting] C chain</fullName>
    </alternativeName>
    <alternativeName>
        <fullName evidence="11">Potassium-binding and translocating subunit C</fullName>
    </alternativeName>
    <alternativeName>
        <fullName evidence="11">Potassium-translocating ATPase C chain</fullName>
    </alternativeName>
</protein>
<dbReference type="GO" id="GO:0005524">
    <property type="term" value="F:ATP binding"/>
    <property type="evidence" value="ECO:0007669"/>
    <property type="project" value="UniProtKB-UniRule"/>
</dbReference>
<proteinExistence type="inferred from homology"/>
<dbReference type="HAMAP" id="MF_00276">
    <property type="entry name" value="KdpC"/>
    <property type="match status" value="1"/>
</dbReference>
<dbReference type="RefSeq" id="WP_062286566.1">
    <property type="nucleotide sequence ID" value="NZ_CP013200.1"/>
</dbReference>
<accession>A0A0S2LX85</accession>
<dbReference type="EMBL" id="CP013200">
    <property type="protein sequence ID" value="ALO65937.1"/>
    <property type="molecule type" value="Genomic_DNA"/>
</dbReference>
<dbReference type="NCBIfam" id="TIGR00681">
    <property type="entry name" value="kdpC"/>
    <property type="match status" value="1"/>
</dbReference>
<dbReference type="InterPro" id="IPR003820">
    <property type="entry name" value="KdpC"/>
</dbReference>
<evidence type="ECO:0000256" key="11">
    <source>
        <dbReference type="HAMAP-Rule" id="MF_00276"/>
    </source>
</evidence>
<dbReference type="GO" id="GO:0005886">
    <property type="term" value="C:plasma membrane"/>
    <property type="evidence" value="ECO:0007669"/>
    <property type="project" value="UniProtKB-SubCell"/>
</dbReference>
<organism evidence="12 13">
    <name type="scientific">Arthrobacter alpinus</name>
    <dbReference type="NCBI Taxonomy" id="656366"/>
    <lineage>
        <taxon>Bacteria</taxon>
        <taxon>Bacillati</taxon>
        <taxon>Actinomycetota</taxon>
        <taxon>Actinomycetes</taxon>
        <taxon>Micrococcales</taxon>
        <taxon>Micrococcaceae</taxon>
        <taxon>Arthrobacter</taxon>
    </lineage>
</organism>
<evidence type="ECO:0000313" key="12">
    <source>
        <dbReference type="EMBL" id="ALO65937.1"/>
    </source>
</evidence>